<evidence type="ECO:0000313" key="1">
    <source>
        <dbReference type="EMBL" id="JAE23195.1"/>
    </source>
</evidence>
<accession>A0A0A9GDN9</accession>
<reference evidence="1" key="2">
    <citation type="journal article" date="2015" name="Data Brief">
        <title>Shoot transcriptome of the giant reed, Arundo donax.</title>
        <authorList>
            <person name="Barrero R.A."/>
            <person name="Guerrero F.D."/>
            <person name="Moolhuijzen P."/>
            <person name="Goolsby J.A."/>
            <person name="Tidwell J."/>
            <person name="Bellgard S.E."/>
            <person name="Bellgard M.I."/>
        </authorList>
    </citation>
    <scope>NUCLEOTIDE SEQUENCE</scope>
    <source>
        <tissue evidence="1">Shoot tissue taken approximately 20 cm above the soil surface</tissue>
    </source>
</reference>
<dbReference type="AlphaFoldDB" id="A0A0A9GDN9"/>
<sequence>MFFLLKDIVSSVYKVST</sequence>
<proteinExistence type="predicted"/>
<organism evidence="1">
    <name type="scientific">Arundo donax</name>
    <name type="common">Giant reed</name>
    <name type="synonym">Donax arundinaceus</name>
    <dbReference type="NCBI Taxonomy" id="35708"/>
    <lineage>
        <taxon>Eukaryota</taxon>
        <taxon>Viridiplantae</taxon>
        <taxon>Streptophyta</taxon>
        <taxon>Embryophyta</taxon>
        <taxon>Tracheophyta</taxon>
        <taxon>Spermatophyta</taxon>
        <taxon>Magnoliopsida</taxon>
        <taxon>Liliopsida</taxon>
        <taxon>Poales</taxon>
        <taxon>Poaceae</taxon>
        <taxon>PACMAD clade</taxon>
        <taxon>Arundinoideae</taxon>
        <taxon>Arundineae</taxon>
        <taxon>Arundo</taxon>
    </lineage>
</organism>
<protein>
    <submittedName>
        <fullName evidence="1">Uncharacterized protein</fullName>
    </submittedName>
</protein>
<dbReference type="EMBL" id="GBRH01174701">
    <property type="protein sequence ID" value="JAE23195.1"/>
    <property type="molecule type" value="Transcribed_RNA"/>
</dbReference>
<reference evidence="1" key="1">
    <citation type="submission" date="2014-09" db="EMBL/GenBank/DDBJ databases">
        <authorList>
            <person name="Magalhaes I.L.F."/>
            <person name="Oliveira U."/>
            <person name="Santos F.R."/>
            <person name="Vidigal T.H.D.A."/>
            <person name="Brescovit A.D."/>
            <person name="Santos A.J."/>
        </authorList>
    </citation>
    <scope>NUCLEOTIDE SEQUENCE</scope>
    <source>
        <tissue evidence="1">Shoot tissue taken approximately 20 cm above the soil surface</tissue>
    </source>
</reference>
<name>A0A0A9GDN9_ARUDO</name>